<dbReference type="Proteomes" id="UP000184342">
    <property type="component" value="Unassembled WGS sequence"/>
</dbReference>
<name>A0A1M6HA48_9FIRM</name>
<keyword evidence="2" id="KW-1185">Reference proteome</keyword>
<protein>
    <submittedName>
        <fullName evidence="1">Uncharacterized protein</fullName>
    </submittedName>
</protein>
<accession>A0A1M6HA48</accession>
<dbReference type="STRING" id="1122934.SAMN02745691_01502"/>
<sequence>MSIKGRIKIIKNGPYVVTGNVPLSENIITPRGMEYELKKEIFLSNLQMGKSMRSEIGWHCVAVVNQENSLFAMQHTL</sequence>
<gene>
    <name evidence="1" type="ORF">SAMN02745691_01502</name>
</gene>
<evidence type="ECO:0000313" key="2">
    <source>
        <dbReference type="Proteomes" id="UP000184342"/>
    </source>
</evidence>
<dbReference type="EMBL" id="FQYT01000014">
    <property type="protein sequence ID" value="SHJ19036.1"/>
    <property type="molecule type" value="Genomic_DNA"/>
</dbReference>
<evidence type="ECO:0000313" key="1">
    <source>
        <dbReference type="EMBL" id="SHJ19036.1"/>
    </source>
</evidence>
<dbReference type="AlphaFoldDB" id="A0A1M6HA48"/>
<reference evidence="1 2" key="1">
    <citation type="submission" date="2016-11" db="EMBL/GenBank/DDBJ databases">
        <authorList>
            <person name="Jaros S."/>
            <person name="Januszkiewicz K."/>
            <person name="Wedrychowicz H."/>
        </authorList>
    </citation>
    <scope>NUCLEOTIDE SEQUENCE [LARGE SCALE GENOMIC DNA]</scope>
    <source>
        <strain evidence="1 2">DSM 15970</strain>
    </source>
</reference>
<proteinExistence type="predicted"/>
<organism evidence="1 2">
    <name type="scientific">Parasporobacterium paucivorans DSM 15970</name>
    <dbReference type="NCBI Taxonomy" id="1122934"/>
    <lineage>
        <taxon>Bacteria</taxon>
        <taxon>Bacillati</taxon>
        <taxon>Bacillota</taxon>
        <taxon>Clostridia</taxon>
        <taxon>Lachnospirales</taxon>
        <taxon>Lachnospiraceae</taxon>
        <taxon>Parasporobacterium</taxon>
    </lineage>
</organism>